<dbReference type="Proteomes" id="UP000297245">
    <property type="component" value="Unassembled WGS sequence"/>
</dbReference>
<evidence type="ECO:0000313" key="3">
    <source>
        <dbReference type="EMBL" id="THU79760.1"/>
    </source>
</evidence>
<protein>
    <submittedName>
        <fullName evidence="3">Uncharacterized protein</fullName>
    </submittedName>
</protein>
<proteinExistence type="predicted"/>
<keyword evidence="2" id="KW-1133">Transmembrane helix</keyword>
<name>A0A4S8KVB1_DENBC</name>
<dbReference type="AlphaFoldDB" id="A0A4S8KVB1"/>
<gene>
    <name evidence="3" type="ORF">K435DRAFT_875109</name>
</gene>
<sequence>MDSTTQLKPVHRVHSPQNSVSEDDRLLDEGKSPTSATEDVLEYCSTTPNAHNSPSNAAYGEYRRVTRWIALPTLLTALLSTAIASILLGWLLANRVTDPIDSDAGSFHRALVAVEQKSETVQNVDGSVTLETRLYGLTLSSIGVQVLSMTMPWPIALFGAWIASAWWRAMQEENNDALPTPLQYGLLVKLLGVSGSMSIYATFKYLRRGSNDRANVSSYFILSFIVVLIILSLRYSMSIADTWLHTTASTIIYRSLQPLSSSTLPSLGSTINSTLCPGPAPWTTFTAVDGNPGNGNFSNCLHLSTTDSHDPLNQWGTSIQINEGSLVLNNGSSTSQVMFIEDMAVLVPKELPNLVEGVHFTTFGIQTQCVPSDCFDDISEHSTISCQSFTPVYNVSVGSDASTTSTIGQYNIDDRTQYLTGYPPDAVVNPAGALLLLSWTSESKTIDFPDSQNSAGWYQLVFAGEAQEFHYYIAECSVSTYNVSLVYSTLQSQISTLSHAENPIKSNFNTSMALLAGMDNLYPDSFVNFIQNTLQPDLLLPEEAFNSILSRNMSAGLLAVASPLLERQPALNGSAVVVQGASRYPLAPLSIVLTILYGYALMSFTLTLSSLFLSSPSVINKPKITMLELAQARLTDPVANIADHFSMGSHQPLKTSAVDLFPSERAVSRRLGYGLIGSGDRMHFGIDDVDRSNGEK</sequence>
<dbReference type="OrthoDB" id="3357029at2759"/>
<accession>A0A4S8KVB1</accession>
<evidence type="ECO:0000256" key="1">
    <source>
        <dbReference type="SAM" id="MobiDB-lite"/>
    </source>
</evidence>
<evidence type="ECO:0000313" key="4">
    <source>
        <dbReference type="Proteomes" id="UP000297245"/>
    </source>
</evidence>
<organism evidence="3 4">
    <name type="scientific">Dendrothele bispora (strain CBS 962.96)</name>
    <dbReference type="NCBI Taxonomy" id="1314807"/>
    <lineage>
        <taxon>Eukaryota</taxon>
        <taxon>Fungi</taxon>
        <taxon>Dikarya</taxon>
        <taxon>Basidiomycota</taxon>
        <taxon>Agaricomycotina</taxon>
        <taxon>Agaricomycetes</taxon>
        <taxon>Agaricomycetidae</taxon>
        <taxon>Agaricales</taxon>
        <taxon>Agaricales incertae sedis</taxon>
        <taxon>Dendrothele</taxon>
    </lineage>
</organism>
<feature type="transmembrane region" description="Helical" evidence="2">
    <location>
        <begin position="142"/>
        <end position="166"/>
    </location>
</feature>
<feature type="transmembrane region" description="Helical" evidence="2">
    <location>
        <begin position="218"/>
        <end position="237"/>
    </location>
</feature>
<feature type="transmembrane region" description="Helical" evidence="2">
    <location>
        <begin position="186"/>
        <end position="206"/>
    </location>
</feature>
<feature type="transmembrane region" description="Helical" evidence="2">
    <location>
        <begin position="589"/>
        <end position="613"/>
    </location>
</feature>
<feature type="compositionally biased region" description="Basic and acidic residues" evidence="1">
    <location>
        <begin position="22"/>
        <end position="31"/>
    </location>
</feature>
<dbReference type="EMBL" id="ML179980">
    <property type="protein sequence ID" value="THU79760.1"/>
    <property type="molecule type" value="Genomic_DNA"/>
</dbReference>
<reference evidence="3 4" key="1">
    <citation type="journal article" date="2019" name="Nat. Ecol. Evol.">
        <title>Megaphylogeny resolves global patterns of mushroom evolution.</title>
        <authorList>
            <person name="Varga T."/>
            <person name="Krizsan K."/>
            <person name="Foldi C."/>
            <person name="Dima B."/>
            <person name="Sanchez-Garcia M."/>
            <person name="Sanchez-Ramirez S."/>
            <person name="Szollosi G.J."/>
            <person name="Szarkandi J.G."/>
            <person name="Papp V."/>
            <person name="Albert L."/>
            <person name="Andreopoulos W."/>
            <person name="Angelini C."/>
            <person name="Antonin V."/>
            <person name="Barry K.W."/>
            <person name="Bougher N.L."/>
            <person name="Buchanan P."/>
            <person name="Buyck B."/>
            <person name="Bense V."/>
            <person name="Catcheside P."/>
            <person name="Chovatia M."/>
            <person name="Cooper J."/>
            <person name="Damon W."/>
            <person name="Desjardin D."/>
            <person name="Finy P."/>
            <person name="Geml J."/>
            <person name="Haridas S."/>
            <person name="Hughes K."/>
            <person name="Justo A."/>
            <person name="Karasinski D."/>
            <person name="Kautmanova I."/>
            <person name="Kiss B."/>
            <person name="Kocsube S."/>
            <person name="Kotiranta H."/>
            <person name="LaButti K.M."/>
            <person name="Lechner B.E."/>
            <person name="Liimatainen K."/>
            <person name="Lipzen A."/>
            <person name="Lukacs Z."/>
            <person name="Mihaltcheva S."/>
            <person name="Morgado L.N."/>
            <person name="Niskanen T."/>
            <person name="Noordeloos M.E."/>
            <person name="Ohm R.A."/>
            <person name="Ortiz-Santana B."/>
            <person name="Ovrebo C."/>
            <person name="Racz N."/>
            <person name="Riley R."/>
            <person name="Savchenko A."/>
            <person name="Shiryaev A."/>
            <person name="Soop K."/>
            <person name="Spirin V."/>
            <person name="Szebenyi C."/>
            <person name="Tomsovsky M."/>
            <person name="Tulloss R.E."/>
            <person name="Uehling J."/>
            <person name="Grigoriev I.V."/>
            <person name="Vagvolgyi C."/>
            <person name="Papp T."/>
            <person name="Martin F.M."/>
            <person name="Miettinen O."/>
            <person name="Hibbett D.S."/>
            <person name="Nagy L.G."/>
        </authorList>
    </citation>
    <scope>NUCLEOTIDE SEQUENCE [LARGE SCALE GENOMIC DNA]</scope>
    <source>
        <strain evidence="3 4">CBS 962.96</strain>
    </source>
</reference>
<feature type="region of interest" description="Disordered" evidence="1">
    <location>
        <begin position="1"/>
        <end position="37"/>
    </location>
</feature>
<keyword evidence="4" id="KW-1185">Reference proteome</keyword>
<keyword evidence="2" id="KW-0812">Transmembrane</keyword>
<feature type="transmembrane region" description="Helical" evidence="2">
    <location>
        <begin position="69"/>
        <end position="93"/>
    </location>
</feature>
<evidence type="ECO:0000256" key="2">
    <source>
        <dbReference type="SAM" id="Phobius"/>
    </source>
</evidence>
<keyword evidence="2" id="KW-0472">Membrane</keyword>